<dbReference type="EMBL" id="JACHGW010000006">
    <property type="protein sequence ID" value="MBB6053292.1"/>
    <property type="molecule type" value="Genomic_DNA"/>
</dbReference>
<sequence length="85" mass="9639">MEIKLESLLFDLDGVYTSAATPSAGWRAAWRWAGHASRRAHRRALYGRITELARQFGTGQTWPPISTEAQRGMERAFREIGIEGY</sequence>
<keyword evidence="2" id="KW-1185">Reference proteome</keyword>
<name>A0A7W9SUW1_ARMRO</name>
<gene>
    <name evidence="1" type="ORF">HNQ39_005126</name>
</gene>
<organism evidence="1 2">
    <name type="scientific">Armatimonas rosea</name>
    <dbReference type="NCBI Taxonomy" id="685828"/>
    <lineage>
        <taxon>Bacteria</taxon>
        <taxon>Bacillati</taxon>
        <taxon>Armatimonadota</taxon>
        <taxon>Armatimonadia</taxon>
        <taxon>Armatimonadales</taxon>
        <taxon>Armatimonadaceae</taxon>
        <taxon>Armatimonas</taxon>
    </lineage>
</organism>
<dbReference type="AlphaFoldDB" id="A0A7W9SUW1"/>
<reference evidence="1 2" key="1">
    <citation type="submission" date="2020-08" db="EMBL/GenBank/DDBJ databases">
        <title>Genomic Encyclopedia of Type Strains, Phase IV (KMG-IV): sequencing the most valuable type-strain genomes for metagenomic binning, comparative biology and taxonomic classification.</title>
        <authorList>
            <person name="Goeker M."/>
        </authorList>
    </citation>
    <scope>NUCLEOTIDE SEQUENCE [LARGE SCALE GENOMIC DNA]</scope>
    <source>
        <strain evidence="1 2">DSM 23562</strain>
    </source>
</reference>
<dbReference type="Proteomes" id="UP000520814">
    <property type="component" value="Unassembled WGS sequence"/>
</dbReference>
<evidence type="ECO:0000313" key="2">
    <source>
        <dbReference type="Proteomes" id="UP000520814"/>
    </source>
</evidence>
<dbReference type="RefSeq" id="WP_184203388.1">
    <property type="nucleotide sequence ID" value="NZ_JACHGW010000006.1"/>
</dbReference>
<comment type="caution">
    <text evidence="1">The sequence shown here is derived from an EMBL/GenBank/DDBJ whole genome shotgun (WGS) entry which is preliminary data.</text>
</comment>
<evidence type="ECO:0000313" key="1">
    <source>
        <dbReference type="EMBL" id="MBB6053292.1"/>
    </source>
</evidence>
<accession>A0A7W9SUW1</accession>
<protein>
    <submittedName>
        <fullName evidence="1">Uncharacterized protein</fullName>
    </submittedName>
</protein>
<proteinExistence type="predicted"/>